<dbReference type="SUPFAM" id="SSF55874">
    <property type="entry name" value="ATPase domain of HSP90 chaperone/DNA topoisomerase II/histidine kinase"/>
    <property type="match status" value="1"/>
</dbReference>
<name>A0ABT9EK31_9SPHN</name>
<proteinExistence type="predicted"/>
<keyword evidence="5" id="KW-0808">Transferase</keyword>
<dbReference type="Pfam" id="PF00512">
    <property type="entry name" value="HisKA"/>
    <property type="match status" value="1"/>
</dbReference>
<keyword evidence="9" id="KW-0472">Membrane</keyword>
<feature type="transmembrane region" description="Helical" evidence="9">
    <location>
        <begin position="143"/>
        <end position="164"/>
    </location>
</feature>
<feature type="transmembrane region" description="Helical" evidence="9">
    <location>
        <begin position="40"/>
        <end position="59"/>
    </location>
</feature>
<keyword evidence="9" id="KW-0812">Transmembrane</keyword>
<organism evidence="11 12">
    <name type="scientific">Sphingomonas aurea</name>
    <dbReference type="NCBI Taxonomy" id="3063994"/>
    <lineage>
        <taxon>Bacteria</taxon>
        <taxon>Pseudomonadati</taxon>
        <taxon>Pseudomonadota</taxon>
        <taxon>Alphaproteobacteria</taxon>
        <taxon>Sphingomonadales</taxon>
        <taxon>Sphingomonadaceae</taxon>
        <taxon>Sphingomonas</taxon>
    </lineage>
</organism>
<accession>A0ABT9EK31</accession>
<keyword evidence="6" id="KW-0547">Nucleotide-binding</keyword>
<dbReference type="EC" id="2.7.13.3" evidence="3"/>
<evidence type="ECO:0000256" key="5">
    <source>
        <dbReference type="ARBA" id="ARBA00022679"/>
    </source>
</evidence>
<dbReference type="Gene3D" id="3.30.565.10">
    <property type="entry name" value="Histidine kinase-like ATPase, C-terminal domain"/>
    <property type="match status" value="1"/>
</dbReference>
<feature type="transmembrane region" description="Helical" evidence="9">
    <location>
        <begin position="119"/>
        <end position="136"/>
    </location>
</feature>
<dbReference type="InterPro" id="IPR050980">
    <property type="entry name" value="2C_sensor_his_kinase"/>
</dbReference>
<dbReference type="PANTHER" id="PTHR44936">
    <property type="entry name" value="SENSOR PROTEIN CREC"/>
    <property type="match status" value="1"/>
</dbReference>
<dbReference type="PROSITE" id="PS50109">
    <property type="entry name" value="HIS_KIN"/>
    <property type="match status" value="1"/>
</dbReference>
<keyword evidence="8 11" id="KW-0067">ATP-binding</keyword>
<keyword evidence="7" id="KW-0418">Kinase</keyword>
<evidence type="ECO:0000256" key="7">
    <source>
        <dbReference type="ARBA" id="ARBA00022777"/>
    </source>
</evidence>
<keyword evidence="12" id="KW-1185">Reference proteome</keyword>
<dbReference type="CDD" id="cd00082">
    <property type="entry name" value="HisKA"/>
    <property type="match status" value="1"/>
</dbReference>
<reference evidence="11 12" key="1">
    <citation type="submission" date="2023-07" db="EMBL/GenBank/DDBJ databases">
        <authorList>
            <person name="Kim M.K."/>
        </authorList>
    </citation>
    <scope>NUCLEOTIDE SEQUENCE [LARGE SCALE GENOMIC DNA]</scope>
    <source>
        <strain evidence="11 12">KR1UV-12</strain>
    </source>
</reference>
<evidence type="ECO:0000256" key="6">
    <source>
        <dbReference type="ARBA" id="ARBA00022741"/>
    </source>
</evidence>
<feature type="domain" description="Histidine kinase" evidence="10">
    <location>
        <begin position="231"/>
        <end position="436"/>
    </location>
</feature>
<dbReference type="PANTHER" id="PTHR44936:SF10">
    <property type="entry name" value="SENSOR PROTEIN RSTB"/>
    <property type="match status" value="1"/>
</dbReference>
<feature type="transmembrane region" description="Helical" evidence="9">
    <location>
        <begin position="65"/>
        <end position="84"/>
    </location>
</feature>
<dbReference type="Gene3D" id="1.10.287.130">
    <property type="match status" value="1"/>
</dbReference>
<dbReference type="InterPro" id="IPR005467">
    <property type="entry name" value="His_kinase_dom"/>
</dbReference>
<dbReference type="RefSeq" id="WP_305173020.1">
    <property type="nucleotide sequence ID" value="NZ_JAUUDS010000003.1"/>
</dbReference>
<dbReference type="InterPro" id="IPR003661">
    <property type="entry name" value="HisK_dim/P_dom"/>
</dbReference>
<dbReference type="InterPro" id="IPR036097">
    <property type="entry name" value="HisK_dim/P_sf"/>
</dbReference>
<sequence length="442" mass="46904">MMDAPLLALTRPLTRHGVSSPDGPSPEATAADNMRQLVQLRWLAVGGQLVTILLVRFALGVPLPLAPMLIAVAALAVANLASLALLPRHRVTNGEIMAALLVDMGVLTVQLYLSGGAANPFVSLYLLQVVLGAILLRPWSAWVLIAATGLCYAGLTVRSLPLVYPRGLLADTADLYTLGAWISFLLIATLLVMFIGRITRNLHARDRYLSDLRQHAAEEDGIVRMGLFASGAAHELGTPLASLAVILSDWRRMPRIAGDPELAGEVQEMQGEVERCKRIVSDILHSAGEPRGEAMESVPAGPFLDTIVAEWRATQPAVPLDYTRDLAGAALVAGASLRQAIWNLLDNAAEFSPGWVELLAERQDGELAITVLDRGRGFGEAQLAGIGKAYQSSKGAGHGLGLFLASNVARRLGGRLEASNRDGSGAAVSLILPLVTGRGERG</sequence>
<protein>
    <recommendedName>
        <fullName evidence="3">histidine kinase</fullName>
        <ecNumber evidence="3">2.7.13.3</ecNumber>
    </recommendedName>
</protein>
<evidence type="ECO:0000259" key="10">
    <source>
        <dbReference type="PROSITE" id="PS50109"/>
    </source>
</evidence>
<feature type="transmembrane region" description="Helical" evidence="9">
    <location>
        <begin position="176"/>
        <end position="195"/>
    </location>
</feature>
<comment type="catalytic activity">
    <reaction evidence="1">
        <text>ATP + protein L-histidine = ADP + protein N-phospho-L-histidine.</text>
        <dbReference type="EC" id="2.7.13.3"/>
    </reaction>
</comment>
<evidence type="ECO:0000256" key="8">
    <source>
        <dbReference type="ARBA" id="ARBA00022840"/>
    </source>
</evidence>
<dbReference type="InterPro" id="IPR036890">
    <property type="entry name" value="HATPase_C_sf"/>
</dbReference>
<comment type="caution">
    <text evidence="11">The sequence shown here is derived from an EMBL/GenBank/DDBJ whole genome shotgun (WGS) entry which is preliminary data.</text>
</comment>
<evidence type="ECO:0000256" key="1">
    <source>
        <dbReference type="ARBA" id="ARBA00000085"/>
    </source>
</evidence>
<dbReference type="Proteomes" id="UP001230685">
    <property type="component" value="Unassembled WGS sequence"/>
</dbReference>
<keyword evidence="4" id="KW-1003">Cell membrane</keyword>
<evidence type="ECO:0000313" key="12">
    <source>
        <dbReference type="Proteomes" id="UP001230685"/>
    </source>
</evidence>
<dbReference type="SMART" id="SM00387">
    <property type="entry name" value="HATPase_c"/>
    <property type="match status" value="1"/>
</dbReference>
<dbReference type="Pfam" id="PF02518">
    <property type="entry name" value="HATPase_c"/>
    <property type="match status" value="1"/>
</dbReference>
<dbReference type="InterPro" id="IPR003594">
    <property type="entry name" value="HATPase_dom"/>
</dbReference>
<evidence type="ECO:0000256" key="2">
    <source>
        <dbReference type="ARBA" id="ARBA00004651"/>
    </source>
</evidence>
<dbReference type="SMART" id="SM00388">
    <property type="entry name" value="HisKA"/>
    <property type="match status" value="1"/>
</dbReference>
<evidence type="ECO:0000256" key="4">
    <source>
        <dbReference type="ARBA" id="ARBA00022475"/>
    </source>
</evidence>
<dbReference type="SUPFAM" id="SSF47384">
    <property type="entry name" value="Homodimeric domain of signal transducing histidine kinase"/>
    <property type="match status" value="1"/>
</dbReference>
<dbReference type="GO" id="GO:0005524">
    <property type="term" value="F:ATP binding"/>
    <property type="evidence" value="ECO:0007669"/>
    <property type="project" value="UniProtKB-KW"/>
</dbReference>
<evidence type="ECO:0000256" key="9">
    <source>
        <dbReference type="SAM" id="Phobius"/>
    </source>
</evidence>
<evidence type="ECO:0000256" key="3">
    <source>
        <dbReference type="ARBA" id="ARBA00012438"/>
    </source>
</evidence>
<gene>
    <name evidence="11" type="ORF">Q5H91_08810</name>
</gene>
<comment type="subcellular location">
    <subcellularLocation>
        <location evidence="2">Cell membrane</location>
        <topology evidence="2">Multi-pass membrane protein</topology>
    </subcellularLocation>
</comment>
<evidence type="ECO:0000313" key="11">
    <source>
        <dbReference type="EMBL" id="MDP1027311.1"/>
    </source>
</evidence>
<dbReference type="EMBL" id="JAUUDS010000003">
    <property type="protein sequence ID" value="MDP1027311.1"/>
    <property type="molecule type" value="Genomic_DNA"/>
</dbReference>
<feature type="transmembrane region" description="Helical" evidence="9">
    <location>
        <begin position="96"/>
        <end position="113"/>
    </location>
</feature>
<keyword evidence="9" id="KW-1133">Transmembrane helix</keyword>